<sequence>MKLGVVHISSSRRDVTTGSHTVSALYVPEVLKPALISLFPTSAACGGRRGGRRRHPPSARSGKRKGGSGGTGPAGAGGAATPSPSPDPAGGEAQQRRRGGRRGGSSSVRWQEGRWQAAAPRFRHIRRLPSTVAQR</sequence>
<reference evidence="4" key="4">
    <citation type="journal article" date="2008" name="Nucleic Acids Res.">
        <title>The rice annotation project database (RAP-DB): 2008 update.</title>
        <authorList>
            <consortium name="The rice annotation project (RAP)"/>
        </authorList>
    </citation>
    <scope>GENOME REANNOTATION</scope>
    <source>
        <strain evidence="4">cv. Nipponbare</strain>
    </source>
</reference>
<evidence type="ECO:0000256" key="1">
    <source>
        <dbReference type="SAM" id="MobiDB-lite"/>
    </source>
</evidence>
<reference evidence="2" key="2">
    <citation type="submission" date="2003-05" db="EMBL/GenBank/DDBJ databases">
        <title>Oryza sativa nipponbare(GA3) genomic DNA, chromosome 7, BAC clone:B1100H02.</title>
        <authorList>
            <person name="Sasaki T."/>
            <person name="Matsumoto T."/>
            <person name="Katayose Y."/>
        </authorList>
    </citation>
    <scope>NUCLEOTIDE SEQUENCE</scope>
</reference>
<reference evidence="4" key="3">
    <citation type="journal article" date="2005" name="Nature">
        <title>The map-based sequence of the rice genome.</title>
        <authorList>
            <consortium name="International rice genome sequencing project (IRGSP)"/>
            <person name="Matsumoto T."/>
            <person name="Wu J."/>
            <person name="Kanamori H."/>
            <person name="Katayose Y."/>
            <person name="Fujisawa M."/>
            <person name="Namiki N."/>
            <person name="Mizuno H."/>
            <person name="Yamamoto K."/>
            <person name="Antonio B.A."/>
            <person name="Baba T."/>
            <person name="Sakata K."/>
            <person name="Nagamura Y."/>
            <person name="Aoki H."/>
            <person name="Arikawa K."/>
            <person name="Arita K."/>
            <person name="Bito T."/>
            <person name="Chiden Y."/>
            <person name="Fujitsuka N."/>
            <person name="Fukunaka R."/>
            <person name="Hamada M."/>
            <person name="Harada C."/>
            <person name="Hayashi A."/>
            <person name="Hijishita S."/>
            <person name="Honda M."/>
            <person name="Hosokawa S."/>
            <person name="Ichikawa Y."/>
            <person name="Idonuma A."/>
            <person name="Iijima M."/>
            <person name="Ikeda M."/>
            <person name="Ikeno M."/>
            <person name="Ito K."/>
            <person name="Ito S."/>
            <person name="Ito T."/>
            <person name="Ito Y."/>
            <person name="Ito Y."/>
            <person name="Iwabuchi A."/>
            <person name="Kamiya K."/>
            <person name="Karasawa W."/>
            <person name="Kurita K."/>
            <person name="Katagiri S."/>
            <person name="Kikuta A."/>
            <person name="Kobayashi H."/>
            <person name="Kobayashi N."/>
            <person name="Machita K."/>
            <person name="Maehara T."/>
            <person name="Masukawa M."/>
            <person name="Mizubayashi T."/>
            <person name="Mukai Y."/>
            <person name="Nagasaki H."/>
            <person name="Nagata Y."/>
            <person name="Naito S."/>
            <person name="Nakashima M."/>
            <person name="Nakama Y."/>
            <person name="Nakamichi Y."/>
            <person name="Nakamura M."/>
            <person name="Meguro A."/>
            <person name="Negishi M."/>
            <person name="Ohta I."/>
            <person name="Ohta T."/>
            <person name="Okamoto M."/>
            <person name="Ono N."/>
            <person name="Saji S."/>
            <person name="Sakaguchi M."/>
            <person name="Sakai K."/>
            <person name="Shibata M."/>
            <person name="Shimokawa T."/>
            <person name="Song J."/>
            <person name="Takazaki Y."/>
            <person name="Terasawa K."/>
            <person name="Tsugane M."/>
            <person name="Tsuji K."/>
            <person name="Ueda S."/>
            <person name="Waki K."/>
            <person name="Yamagata H."/>
            <person name="Yamamoto M."/>
            <person name="Yamamoto S."/>
            <person name="Yamane H."/>
            <person name="Yoshiki S."/>
            <person name="Yoshihara R."/>
            <person name="Yukawa K."/>
            <person name="Zhong H."/>
            <person name="Yano M."/>
            <person name="Yuan Q."/>
            <person name="Ouyang S."/>
            <person name="Liu J."/>
            <person name="Jones K.M."/>
            <person name="Gansberger K."/>
            <person name="Moffat K."/>
            <person name="Hill J."/>
            <person name="Bera J."/>
            <person name="Fadrosh D."/>
            <person name="Jin S."/>
            <person name="Johri S."/>
            <person name="Kim M."/>
            <person name="Overton L."/>
            <person name="Reardon M."/>
            <person name="Tsitrin T."/>
            <person name="Vuong H."/>
            <person name="Weaver B."/>
            <person name="Ciecko A."/>
            <person name="Tallon L."/>
            <person name="Jackson J."/>
            <person name="Pai G."/>
            <person name="Aken S.V."/>
            <person name="Utterback T."/>
            <person name="Reidmuller S."/>
            <person name="Feldblyum T."/>
            <person name="Hsiao J."/>
            <person name="Zismann V."/>
            <person name="Iobst S."/>
            <person name="de Vazeille A.R."/>
            <person name="Buell C.R."/>
            <person name="Ying K."/>
            <person name="Li Y."/>
            <person name="Lu T."/>
            <person name="Huang Y."/>
            <person name="Zhao Q."/>
            <person name="Feng Q."/>
            <person name="Zhang L."/>
            <person name="Zhu J."/>
            <person name="Weng Q."/>
            <person name="Mu J."/>
            <person name="Lu Y."/>
            <person name="Fan D."/>
            <person name="Liu Y."/>
            <person name="Guan J."/>
            <person name="Zhang Y."/>
            <person name="Yu S."/>
            <person name="Liu X."/>
            <person name="Zhang Y."/>
            <person name="Hong G."/>
            <person name="Han B."/>
            <person name="Choisne N."/>
            <person name="Demange N."/>
            <person name="Orjeda G."/>
            <person name="Samain S."/>
            <person name="Cattolico L."/>
            <person name="Pelletier E."/>
            <person name="Couloux A."/>
            <person name="Segurens B."/>
            <person name="Wincker P."/>
            <person name="D'Hont A."/>
            <person name="Scarpelli C."/>
            <person name="Weissenbach J."/>
            <person name="Salanoubat M."/>
            <person name="Quetier F."/>
            <person name="Yu Y."/>
            <person name="Kim H.R."/>
            <person name="Rambo T."/>
            <person name="Currie J."/>
            <person name="Collura K."/>
            <person name="Luo M."/>
            <person name="Yang T."/>
            <person name="Ammiraju J.S.S."/>
            <person name="Engler F."/>
            <person name="Soderlund C."/>
            <person name="Wing R.A."/>
            <person name="Palmer L.E."/>
            <person name="de la Bastide M."/>
            <person name="Spiegel L."/>
            <person name="Nascimento L."/>
            <person name="Zutavern T."/>
            <person name="O'Shaughnessy A."/>
            <person name="Dike S."/>
            <person name="Dedhia N."/>
            <person name="Preston R."/>
            <person name="Balija V."/>
            <person name="McCombie W.R."/>
            <person name="Chow T."/>
            <person name="Chen H."/>
            <person name="Chung M."/>
            <person name="Chen C."/>
            <person name="Shaw J."/>
            <person name="Wu H."/>
            <person name="Hsiao K."/>
            <person name="Chao Y."/>
            <person name="Chu M."/>
            <person name="Cheng C."/>
            <person name="Hour A."/>
            <person name="Lee P."/>
            <person name="Lin S."/>
            <person name="Lin Y."/>
            <person name="Liou J."/>
            <person name="Liu S."/>
            <person name="Hsing Y."/>
            <person name="Raghuvanshi S."/>
            <person name="Mohanty A."/>
            <person name="Bharti A.K."/>
            <person name="Gaur A."/>
            <person name="Gupta V."/>
            <person name="Kumar D."/>
            <person name="Ravi V."/>
            <person name="Vij S."/>
            <person name="Kapur A."/>
            <person name="Khurana P."/>
            <person name="Khurana P."/>
            <person name="Khurana J.P."/>
            <person name="Tyagi A.K."/>
            <person name="Gaikwad K."/>
            <person name="Singh A."/>
            <person name="Dalal V."/>
            <person name="Srivastava S."/>
            <person name="Dixit A."/>
            <person name="Pal A.K."/>
            <person name="Ghazi I.A."/>
            <person name="Yadav M."/>
            <person name="Pandit A."/>
            <person name="Bhargava A."/>
            <person name="Sureshbabu K."/>
            <person name="Batra K."/>
            <person name="Sharma T.R."/>
            <person name="Mohapatra T."/>
            <person name="Singh N.K."/>
            <person name="Messing J."/>
            <person name="Nelson A.B."/>
            <person name="Fuks G."/>
            <person name="Kavchok S."/>
            <person name="Keizer G."/>
            <person name="Linton E."/>
            <person name="Llaca V."/>
            <person name="Song R."/>
            <person name="Tanyolac B."/>
            <person name="Young S."/>
            <person name="Ho-Il K."/>
            <person name="Hahn J.H."/>
            <person name="Sangsakoo G."/>
            <person name="Vanavichit A."/>
            <person name="de Mattos Luiz.A.T."/>
            <person name="Zimmer P.D."/>
            <person name="Malone G."/>
            <person name="Dellagostin O."/>
            <person name="de Oliveira A.C."/>
            <person name="Bevan M."/>
            <person name="Bancroft I."/>
            <person name="Minx P."/>
            <person name="Cordum H."/>
            <person name="Wilson R."/>
            <person name="Cheng Z."/>
            <person name="Jin W."/>
            <person name="Jiang J."/>
            <person name="Leong S.A."/>
            <person name="Iwama H."/>
            <person name="Gojobori T."/>
            <person name="Itoh T."/>
            <person name="Niimura Y."/>
            <person name="Fujii Y."/>
            <person name="Habara T."/>
            <person name="Sakai H."/>
            <person name="Sato Y."/>
            <person name="Wilson G."/>
            <person name="Kumar K."/>
            <person name="McCouch S."/>
            <person name="Juretic N."/>
            <person name="Hoen D."/>
            <person name="Wright S."/>
            <person name="Bruskiewich R."/>
            <person name="Bureau T."/>
            <person name="Miyao A."/>
            <person name="Hirochika H."/>
            <person name="Nishikawa T."/>
            <person name="Kadowaki K."/>
            <person name="Sugiura M."/>
            <person name="Burr B."/>
            <person name="Sasaki T."/>
        </authorList>
    </citation>
    <scope>NUCLEOTIDE SEQUENCE [LARGE SCALE GENOMIC DNA]</scope>
    <source>
        <strain evidence="4">cv. Nipponbare</strain>
    </source>
</reference>
<feature type="compositionally biased region" description="Basic residues" evidence="1">
    <location>
        <begin position="49"/>
        <end position="66"/>
    </location>
</feature>
<dbReference type="Proteomes" id="UP000000763">
    <property type="component" value="Chromosome 7"/>
</dbReference>
<gene>
    <name evidence="3" type="ORF">B1059D01.10</name>
    <name evidence="2" type="ORF">B1100H02.26</name>
</gene>
<evidence type="ECO:0000313" key="4">
    <source>
        <dbReference type="Proteomes" id="UP000000763"/>
    </source>
</evidence>
<protein>
    <submittedName>
        <fullName evidence="2">Uncharacterized protein</fullName>
    </submittedName>
</protein>
<dbReference type="EMBL" id="AP006447">
    <property type="protein sequence ID" value="BAC84812.1"/>
    <property type="molecule type" value="Genomic_DNA"/>
</dbReference>
<feature type="compositionally biased region" description="Gly residues" evidence="1">
    <location>
        <begin position="67"/>
        <end position="78"/>
    </location>
</feature>
<evidence type="ECO:0000313" key="2">
    <source>
        <dbReference type="EMBL" id="BAC84812.1"/>
    </source>
</evidence>
<dbReference type="EMBL" id="AP006465">
    <property type="protein sequence ID" value="BAD32053.1"/>
    <property type="molecule type" value="Genomic_DNA"/>
</dbReference>
<feature type="region of interest" description="Disordered" evidence="1">
    <location>
        <begin position="41"/>
        <end position="135"/>
    </location>
</feature>
<proteinExistence type="predicted"/>
<reference evidence="3" key="1">
    <citation type="submission" date="2003-05" db="EMBL/GenBank/DDBJ databases">
        <title>Oryza sativa nipponbare(GA3) genomic DNA, chromosome 7, BAC clone:B1059D01.</title>
        <authorList>
            <person name="Sasaki T."/>
            <person name="Matsumoto T."/>
            <person name="Katayose Y."/>
        </authorList>
    </citation>
    <scope>NUCLEOTIDE SEQUENCE</scope>
</reference>
<accession>Q6YSI8</accession>
<name>Q6YSI8_ORYSJ</name>
<organism evidence="2 4">
    <name type="scientific">Oryza sativa subsp. japonica</name>
    <name type="common">Rice</name>
    <dbReference type="NCBI Taxonomy" id="39947"/>
    <lineage>
        <taxon>Eukaryota</taxon>
        <taxon>Viridiplantae</taxon>
        <taxon>Streptophyta</taxon>
        <taxon>Embryophyta</taxon>
        <taxon>Tracheophyta</taxon>
        <taxon>Spermatophyta</taxon>
        <taxon>Magnoliopsida</taxon>
        <taxon>Liliopsida</taxon>
        <taxon>Poales</taxon>
        <taxon>Poaceae</taxon>
        <taxon>BOP clade</taxon>
        <taxon>Oryzoideae</taxon>
        <taxon>Oryzeae</taxon>
        <taxon>Oryzinae</taxon>
        <taxon>Oryza</taxon>
        <taxon>Oryza sativa</taxon>
    </lineage>
</organism>
<evidence type="ECO:0000313" key="3">
    <source>
        <dbReference type="EMBL" id="BAD32053.1"/>
    </source>
</evidence>
<dbReference type="AlphaFoldDB" id="Q6YSI8"/>